<keyword evidence="1" id="KW-0998">Cell outer membrane</keyword>
<accession>A0ABT6R738</accession>
<dbReference type="RefSeq" id="WP_282332512.1">
    <property type="nucleotide sequence ID" value="NZ_JASBRG010000001.1"/>
</dbReference>
<dbReference type="InterPro" id="IPR023996">
    <property type="entry name" value="TonB-dep_OMP_SusC/RagA"/>
</dbReference>
<evidence type="ECO:0000259" key="3">
    <source>
        <dbReference type="Pfam" id="PF07715"/>
    </source>
</evidence>
<dbReference type="Gene3D" id="2.170.130.10">
    <property type="entry name" value="TonB-dependent receptor, plug domain"/>
    <property type="match status" value="1"/>
</dbReference>
<dbReference type="EMBL" id="JASBRG010000001">
    <property type="protein sequence ID" value="MDI3318384.1"/>
    <property type="molecule type" value="Genomic_DNA"/>
</dbReference>
<dbReference type="Pfam" id="PF13715">
    <property type="entry name" value="CarbopepD_reg_2"/>
    <property type="match status" value="1"/>
</dbReference>
<dbReference type="InterPro" id="IPR039426">
    <property type="entry name" value="TonB-dep_rcpt-like"/>
</dbReference>
<evidence type="ECO:0000313" key="5">
    <source>
        <dbReference type="Proteomes" id="UP001226434"/>
    </source>
</evidence>
<dbReference type="PROSITE" id="PS52016">
    <property type="entry name" value="TONB_DEPENDENT_REC_3"/>
    <property type="match status" value="1"/>
</dbReference>
<keyword evidence="1" id="KW-1134">Transmembrane beta strand</keyword>
<feature type="domain" description="TonB-dependent receptor plug" evidence="3">
    <location>
        <begin position="117"/>
        <end position="224"/>
    </location>
</feature>
<comment type="similarity">
    <text evidence="1">Belongs to the TonB-dependent receptor family.</text>
</comment>
<dbReference type="SUPFAM" id="SSF49464">
    <property type="entry name" value="Carboxypeptidase regulatory domain-like"/>
    <property type="match status" value="1"/>
</dbReference>
<feature type="chain" id="PRO_5045880082" evidence="2">
    <location>
        <begin position="24"/>
        <end position="1089"/>
    </location>
</feature>
<evidence type="ECO:0000256" key="1">
    <source>
        <dbReference type="PROSITE-ProRule" id="PRU01360"/>
    </source>
</evidence>
<keyword evidence="1" id="KW-0812">Transmembrane</keyword>
<keyword evidence="2" id="KW-0732">Signal</keyword>
<dbReference type="InterPro" id="IPR023997">
    <property type="entry name" value="TonB-dep_OMP_SusC/RagA_CS"/>
</dbReference>
<protein>
    <submittedName>
        <fullName evidence="4">TonB-dependent receptor</fullName>
    </submittedName>
</protein>
<feature type="signal peptide" evidence="2">
    <location>
        <begin position="1"/>
        <end position="23"/>
    </location>
</feature>
<dbReference type="NCBIfam" id="TIGR04057">
    <property type="entry name" value="SusC_RagA_signa"/>
    <property type="match status" value="1"/>
</dbReference>
<dbReference type="InterPro" id="IPR012910">
    <property type="entry name" value="Plug_dom"/>
</dbReference>
<dbReference type="Gene3D" id="2.60.40.1120">
    <property type="entry name" value="Carboxypeptidase-like, regulatory domain"/>
    <property type="match status" value="1"/>
</dbReference>
<keyword evidence="5" id="KW-1185">Reference proteome</keyword>
<dbReference type="NCBIfam" id="TIGR04056">
    <property type="entry name" value="OMP_RagA_SusC"/>
    <property type="match status" value="1"/>
</dbReference>
<dbReference type="Pfam" id="PF07715">
    <property type="entry name" value="Plug"/>
    <property type="match status" value="1"/>
</dbReference>
<dbReference type="InterPro" id="IPR037066">
    <property type="entry name" value="Plug_dom_sf"/>
</dbReference>
<dbReference type="InterPro" id="IPR008969">
    <property type="entry name" value="CarboxyPept-like_regulatory"/>
</dbReference>
<dbReference type="SUPFAM" id="SSF56935">
    <property type="entry name" value="Porins"/>
    <property type="match status" value="1"/>
</dbReference>
<comment type="subcellular location">
    <subcellularLocation>
        <location evidence="1">Cell outer membrane</location>
        <topology evidence="1">Multi-pass membrane protein</topology>
    </subcellularLocation>
</comment>
<evidence type="ECO:0000313" key="4">
    <source>
        <dbReference type="EMBL" id="MDI3318384.1"/>
    </source>
</evidence>
<sequence length="1089" mass="120002">MRKMQRFISLSFVILLCTLKVYAQQRVVHGKVVDQNSQPLVGATVNVKSTTRTTVTDASGAFSIKANTGEILEMSYAGYLTQDIPISNDEKNLFIKLTLQQGALSDVVVVGYGTQKKTDLTGAVTTVDVDKTLVGKPFTDLGKGLQGAVPGLQITYGNGGIATDPSIQIRGMYSINGSSTPLILVDGIAVPDINMVNPNDIASISVLKDAASTSIFGTRAAGGVILIKTKSGNKNSKPTVTYSNNFSWGKPTSIPSFADPEKEIPMEQAAALRAGGSYDMFGANPTSLVAGISTWKQKYAGNRKSDEMVLGEDFSLVNGVPNFYRIWDPVDIMFQTMPSNNHNLSFSGGTDKISYYLSGSYSHDEGILKIHPDKLNKYNFIAGITADVTKWLTLDAKMSDRQYNYDYPYGYQDYFFYMWRWGANMPYGTYTNPATGNSYYFRNDNGYIANANNCTFRQNTPNINVAATVKFTPWLSLRSDFSYLYQSGIRHETGGLMTLWDFWGGSLLLNNALPSASANETDFTNSYTTQLTSNTYLTYNQKFGVHNLKAVAGVNAEKGEFQQTFAKGYGLMDNSRGEIALVSNTQPPVITTTGVNYAPGHTWWSTAGFFGRVNYDYKSKYLLEVAARYDGSSNFPIDDRWAFFPSASAGWRITEEPFMENVKNVINEWKIRASYGTIGNQNLGPTNLFLPTMNTSTSNWIAGGAKTVYTGMPQVVPSSLTWEKINTLNFGTDMKLLKNLDVTVDWFQRDNVGMVAPSASLPATFGTAPGKANMGTLRTTGWEVGLNYQHRFTNGIQFYANATVSNYKTVITKWQGNDANSLNASQFYAGENVGEIWGFKTAGYFKDATDVANSPSQKALQSGSFTFAPGDIKYTDLSNDGKIDAGAMTVKDHGDLTRIGNTTPKYQYSFRLGGSWKGFDLEGYFQGVAKRDMWATGNIAIPGWSGNGNFLAHQMDYWTTSNTNAPYPVPYQGNSSSNYTNQNYWVGQSLVTTYQPSGNNFYPQTKYLLNLAYLRLKTISLGYTLPTKLVRKAGIDKLRIYFEGMNLLTFSQKNIPIDPEITSGSTTNNWYGAVSPFNKVTSFGLQLTF</sequence>
<reference evidence="4 5" key="1">
    <citation type="submission" date="2023-05" db="EMBL/GenBank/DDBJ databases">
        <title>Genome sequence of Pinibacter sp. MAH-24.</title>
        <authorList>
            <person name="Huq M.A."/>
        </authorList>
    </citation>
    <scope>NUCLEOTIDE SEQUENCE [LARGE SCALE GENOMIC DNA]</scope>
    <source>
        <strain evidence="4 5">MAH-24</strain>
    </source>
</reference>
<keyword evidence="4" id="KW-0675">Receptor</keyword>
<proteinExistence type="inferred from homology"/>
<dbReference type="Proteomes" id="UP001226434">
    <property type="component" value="Unassembled WGS sequence"/>
</dbReference>
<comment type="caution">
    <text evidence="4">The sequence shown here is derived from an EMBL/GenBank/DDBJ whole genome shotgun (WGS) entry which is preliminary data.</text>
</comment>
<gene>
    <name evidence="4" type="ORF">QJ048_01300</name>
</gene>
<keyword evidence="1" id="KW-0813">Transport</keyword>
<name>A0ABT6R738_9BACT</name>
<keyword evidence="1" id="KW-0472">Membrane</keyword>
<evidence type="ECO:0000256" key="2">
    <source>
        <dbReference type="SAM" id="SignalP"/>
    </source>
</evidence>
<organism evidence="4 5">
    <name type="scientific">Pinibacter soli</name>
    <dbReference type="NCBI Taxonomy" id="3044211"/>
    <lineage>
        <taxon>Bacteria</taxon>
        <taxon>Pseudomonadati</taxon>
        <taxon>Bacteroidota</taxon>
        <taxon>Chitinophagia</taxon>
        <taxon>Chitinophagales</taxon>
        <taxon>Chitinophagaceae</taxon>
        <taxon>Pinibacter</taxon>
    </lineage>
</organism>